<dbReference type="SMART" id="SM00855">
    <property type="entry name" value="PGAM"/>
    <property type="match status" value="1"/>
</dbReference>
<feature type="active site" description="Tele-phosphohistidine intermediate" evidence="1">
    <location>
        <position position="10"/>
    </location>
</feature>
<dbReference type="Pfam" id="PF00300">
    <property type="entry name" value="His_Phos_1"/>
    <property type="match status" value="1"/>
</dbReference>
<feature type="binding site" evidence="2">
    <location>
        <begin position="9"/>
        <end position="16"/>
    </location>
    <ligand>
        <name>substrate</name>
    </ligand>
</feature>
<dbReference type="PANTHER" id="PTHR48100">
    <property type="entry name" value="BROAD-SPECIFICITY PHOSPHATASE YOR283W-RELATED"/>
    <property type="match status" value="1"/>
</dbReference>
<dbReference type="AlphaFoldDB" id="A0A317JP22"/>
<evidence type="ECO:0000313" key="5">
    <source>
        <dbReference type="Proteomes" id="UP000246104"/>
    </source>
</evidence>
<organism evidence="4 5">
    <name type="scientific">Candidatus Cerribacteria bacterium 'Amazon FNV 2010 28 9'</name>
    <dbReference type="NCBI Taxonomy" id="2081795"/>
    <lineage>
        <taxon>Bacteria</taxon>
        <taxon>Candidatus Cerribacteria</taxon>
    </lineage>
</organism>
<dbReference type="CDD" id="cd07067">
    <property type="entry name" value="HP_PGM_like"/>
    <property type="match status" value="1"/>
</dbReference>
<dbReference type="InterPro" id="IPR050275">
    <property type="entry name" value="PGM_Phosphatase"/>
</dbReference>
<feature type="binding site" evidence="2">
    <location>
        <begin position="85"/>
        <end position="88"/>
    </location>
    <ligand>
        <name>substrate</name>
    </ligand>
</feature>
<feature type="domain" description="Aminoglycoside phosphotransferase" evidence="3">
    <location>
        <begin position="253"/>
        <end position="468"/>
    </location>
</feature>
<dbReference type="SUPFAM" id="SSF53254">
    <property type="entry name" value="Phosphoglycerate mutase-like"/>
    <property type="match status" value="1"/>
</dbReference>
<feature type="binding site" evidence="2">
    <location>
        <position position="61"/>
    </location>
    <ligand>
        <name>substrate</name>
    </ligand>
</feature>
<evidence type="ECO:0000256" key="1">
    <source>
        <dbReference type="PIRSR" id="PIRSR613078-1"/>
    </source>
</evidence>
<reference evidence="4 5" key="1">
    <citation type="submission" date="2018-02" db="EMBL/GenBank/DDBJ databases">
        <title>Genomic Reconstructions from Amazon Rainforest and Pasture Soil Reveal Novel Insights into the Physiology of Candidate Phyla in Tropical Sites.</title>
        <authorList>
            <person name="Kroeger M.E."/>
            <person name="Delmont T."/>
            <person name="Eren A.M."/>
            <person name="Guo J."/>
            <person name="Meyer K.M."/>
            <person name="Khan K."/>
            <person name="Rodrigues J.L.M."/>
            <person name="Bohannan B.J.M."/>
            <person name="Tringe S."/>
            <person name="Borges C.D."/>
            <person name="Tiedje J."/>
            <person name="Tsai S.M."/>
            <person name="Nusslein K."/>
        </authorList>
    </citation>
    <scope>NUCLEOTIDE SEQUENCE [LARGE SCALE GENOMIC DNA]</scope>
    <source>
        <strain evidence="4">Amazon FNV 2010 28 9</strain>
    </source>
</reference>
<evidence type="ECO:0000256" key="2">
    <source>
        <dbReference type="PIRSR" id="PIRSR613078-2"/>
    </source>
</evidence>
<dbReference type="PANTHER" id="PTHR48100:SF1">
    <property type="entry name" value="HISTIDINE PHOSPHATASE FAMILY PROTEIN-RELATED"/>
    <property type="match status" value="1"/>
</dbReference>
<feature type="active site" description="Proton donor/acceptor" evidence="1">
    <location>
        <position position="85"/>
    </location>
</feature>
<dbReference type="Gene3D" id="3.40.50.1240">
    <property type="entry name" value="Phosphoglycerate mutase-like"/>
    <property type="match status" value="1"/>
</dbReference>
<evidence type="ECO:0000259" key="3">
    <source>
        <dbReference type="Pfam" id="PF01636"/>
    </source>
</evidence>
<dbReference type="SUPFAM" id="SSF56112">
    <property type="entry name" value="Protein kinase-like (PK-like)"/>
    <property type="match status" value="1"/>
</dbReference>
<dbReference type="InterPro" id="IPR013078">
    <property type="entry name" value="His_Pase_superF_clade-1"/>
</dbReference>
<comment type="caution">
    <text evidence="4">The sequence shown here is derived from an EMBL/GenBank/DDBJ whole genome shotgun (WGS) entry which is preliminary data.</text>
</comment>
<evidence type="ECO:0000313" key="4">
    <source>
        <dbReference type="EMBL" id="PWU23595.1"/>
    </source>
</evidence>
<dbReference type="Pfam" id="PF01636">
    <property type="entry name" value="APH"/>
    <property type="match status" value="1"/>
</dbReference>
<dbReference type="InterPro" id="IPR002575">
    <property type="entry name" value="Aminoglycoside_PTrfase"/>
</dbReference>
<dbReference type="GO" id="GO:0005737">
    <property type="term" value="C:cytoplasm"/>
    <property type="evidence" value="ECO:0007669"/>
    <property type="project" value="TreeGrafter"/>
</dbReference>
<dbReference type="GO" id="GO:0016791">
    <property type="term" value="F:phosphatase activity"/>
    <property type="evidence" value="ECO:0007669"/>
    <property type="project" value="TreeGrafter"/>
</dbReference>
<dbReference type="Proteomes" id="UP000246104">
    <property type="component" value="Unassembled WGS sequence"/>
</dbReference>
<name>A0A317JP22_9BACT</name>
<protein>
    <recommendedName>
        <fullName evidence="3">Aminoglycoside phosphotransferase domain-containing protein</fullName>
    </recommendedName>
</protein>
<proteinExistence type="predicted"/>
<dbReference type="InterPro" id="IPR011009">
    <property type="entry name" value="Kinase-like_dom_sf"/>
</dbReference>
<dbReference type="Gene3D" id="3.90.1200.10">
    <property type="match status" value="1"/>
</dbReference>
<gene>
    <name evidence="4" type="ORF">C5B42_02420</name>
</gene>
<sequence length="520" mass="60471">MPLTLYFVRHGQYEGNVAHHTLPGASDTRSLNPTGVVEARNVARFFVDRGIDLLFTSPVQRALNTAQIIGQDCNLEPIIDTRLSEMSYGVLEGKTFEQIQKEYADQREVWEKGDRFLMQFPQGESYEQVINRAKSFLTFLWETYGESDKKILIVTHLLIIHAAIMDALHMNPRDIFMMEEKYPVPNASVTKLVFRKRENIEATYIGQQFSYPPKNIQAWLNHRYKGCTDVHVHTGFSKSFVVSFRCEHEEVNIKFYPNGEEATAYKVEHVLKTLASHPTIPSKHLKEMITTGEEHYPVALVTNQLPNHKLKPFEVNEDQVFAQHCAHVLRTLHSSIPIEDVESFWQSQEYACHIRTLEDWWQFVDIVIAKREEEIASSSQHELTTLIVRIKQWIRVHKEEVEEDKIVPLHGDFYPSNFCLDEEKNILAIIDFDLAQIGHTMWELGICRQRCETNHYPQFADHMETAYGVSETQKTWINVYALLEFIGSYLHNVIHSSAQHTFDLKMIHIYTKRVFGEEMS</sequence>
<dbReference type="InterPro" id="IPR029033">
    <property type="entry name" value="His_PPase_superfam"/>
</dbReference>
<accession>A0A317JP22</accession>
<dbReference type="EMBL" id="PSRQ01000029">
    <property type="protein sequence ID" value="PWU23595.1"/>
    <property type="molecule type" value="Genomic_DNA"/>
</dbReference>